<dbReference type="Pfam" id="PF01168">
    <property type="entry name" value="Ala_racemase_N"/>
    <property type="match status" value="1"/>
</dbReference>
<evidence type="ECO:0000313" key="3">
    <source>
        <dbReference type="Proteomes" id="UP000585802"/>
    </source>
</evidence>
<dbReference type="InterPro" id="IPR029066">
    <property type="entry name" value="PLP-binding_barrel"/>
</dbReference>
<accession>A0A7J4GVT2</accession>
<dbReference type="Gene3D" id="3.20.20.10">
    <property type="entry name" value="Alanine racemase"/>
    <property type="match status" value="1"/>
</dbReference>
<evidence type="ECO:0000313" key="2">
    <source>
        <dbReference type="EMBL" id="HIF37041.1"/>
    </source>
</evidence>
<dbReference type="Proteomes" id="UP000585802">
    <property type="component" value="Unassembled WGS sequence"/>
</dbReference>
<proteinExistence type="predicted"/>
<gene>
    <name evidence="2" type="ORF">EYQ70_01270</name>
</gene>
<reference evidence="3" key="1">
    <citation type="journal article" date="2019" name="bioRxiv">
        <title>Genome diversification in globally distributed novel marine Proteobacteria is linked to environmental adaptation.</title>
        <authorList>
            <person name="Zhou Z."/>
            <person name="Tran P.Q."/>
            <person name="Kieft K."/>
            <person name="Anantharaman K."/>
        </authorList>
    </citation>
    <scope>NUCLEOTIDE SEQUENCE [LARGE SCALE GENOMIC DNA]</scope>
</reference>
<comment type="caution">
    <text evidence="2">The sequence shown here is derived from an EMBL/GenBank/DDBJ whole genome shotgun (WGS) entry which is preliminary data.</text>
</comment>
<name>A0A7J4GVT2_9ARCH</name>
<feature type="domain" description="Alanine racemase N-terminal" evidence="1">
    <location>
        <begin position="8"/>
        <end position="91"/>
    </location>
</feature>
<dbReference type="EMBL" id="DUCX01000021">
    <property type="protein sequence ID" value="HIF37041.1"/>
    <property type="molecule type" value="Genomic_DNA"/>
</dbReference>
<dbReference type="InterPro" id="IPR001608">
    <property type="entry name" value="Ala_racemase_N"/>
</dbReference>
<dbReference type="AlphaFoldDB" id="A0A7J4GVT2"/>
<sequence length="92" mass="10450">MEFFKKNDLKKYPVHVKLNTGLNRVGFSLDDLSVVISQILESSNIVVRSIYSHLAASEEISESSFSKKQIELFNTMSSNIISKLEYAPMLHI</sequence>
<dbReference type="SUPFAM" id="SSF51419">
    <property type="entry name" value="PLP-binding barrel"/>
    <property type="match status" value="1"/>
</dbReference>
<protein>
    <submittedName>
        <fullName evidence="2">Alanine racemase</fullName>
    </submittedName>
</protein>
<organism evidence="2 3">
    <name type="scientific">Marine Group III euryarchaeote</name>
    <dbReference type="NCBI Taxonomy" id="2173149"/>
    <lineage>
        <taxon>Archaea</taxon>
        <taxon>Methanobacteriati</taxon>
        <taxon>Thermoplasmatota</taxon>
        <taxon>Thermoplasmata</taxon>
        <taxon>Candidatus Thermoprofundales</taxon>
    </lineage>
</organism>
<feature type="non-terminal residue" evidence="2">
    <location>
        <position position="92"/>
    </location>
</feature>
<evidence type="ECO:0000259" key="1">
    <source>
        <dbReference type="Pfam" id="PF01168"/>
    </source>
</evidence>